<sequence length="142" mass="16348">MIQVLSDPRYGSNLAQVDATVKKHEAISADIMAREERFHDLSHMSEELVRENYHGHERVKKREIEVLSKWKELLLLLDKHRANLTTMCTLMALLREIDTIMSTIKDLEANFQSEDVGPHLLVVEDLLQKHSLSEMQITVAMG</sequence>
<dbReference type="eggNOG" id="KOG0517">
    <property type="taxonomic scope" value="Eukaryota"/>
</dbReference>
<keyword evidence="3" id="KW-1185">Reference proteome</keyword>
<dbReference type="GO" id="GO:0005737">
    <property type="term" value="C:cytoplasm"/>
    <property type="evidence" value="ECO:0007669"/>
    <property type="project" value="UniProtKB-ARBA"/>
</dbReference>
<evidence type="ECO:0000313" key="2">
    <source>
        <dbReference type="EnsemblMetazoa" id="RPRC007545-PA"/>
    </source>
</evidence>
<reference evidence="2" key="1">
    <citation type="submission" date="2015-05" db="UniProtKB">
        <authorList>
            <consortium name="EnsemblMetazoa"/>
        </authorList>
    </citation>
    <scope>IDENTIFICATION</scope>
</reference>
<dbReference type="Pfam" id="PF00435">
    <property type="entry name" value="Spectrin"/>
    <property type="match status" value="1"/>
</dbReference>
<keyword evidence="1" id="KW-0677">Repeat</keyword>
<dbReference type="AlphaFoldDB" id="T1HU25"/>
<dbReference type="Proteomes" id="UP000015103">
    <property type="component" value="Unassembled WGS sequence"/>
</dbReference>
<dbReference type="InParanoid" id="T1HU25"/>
<evidence type="ECO:0000256" key="1">
    <source>
        <dbReference type="ARBA" id="ARBA00022737"/>
    </source>
</evidence>
<dbReference type="CDD" id="cd00176">
    <property type="entry name" value="SPEC"/>
    <property type="match status" value="1"/>
</dbReference>
<dbReference type="InterPro" id="IPR002017">
    <property type="entry name" value="Spectrin_repeat"/>
</dbReference>
<proteinExistence type="predicted"/>
<dbReference type="InterPro" id="IPR018159">
    <property type="entry name" value="Spectrin/alpha-actinin"/>
</dbReference>
<dbReference type="SMART" id="SM00150">
    <property type="entry name" value="SPEC"/>
    <property type="match status" value="1"/>
</dbReference>
<dbReference type="HOGENOM" id="CLU_1820659_0_0_1"/>
<dbReference type="VEuPathDB" id="VectorBase:RPRC007545"/>
<protein>
    <submittedName>
        <fullName evidence="2">Uncharacterized protein</fullName>
    </submittedName>
</protein>
<dbReference type="EMBL" id="ACPB03003124">
    <property type="status" value="NOT_ANNOTATED_CDS"/>
    <property type="molecule type" value="Genomic_DNA"/>
</dbReference>
<accession>T1HU25</accession>
<name>T1HU25_RHOPR</name>
<dbReference type="OMA" id="YHGHERV"/>
<dbReference type="STRING" id="13249.T1HU25"/>
<organism evidence="2 3">
    <name type="scientific">Rhodnius prolixus</name>
    <name type="common">Triatomid bug</name>
    <dbReference type="NCBI Taxonomy" id="13249"/>
    <lineage>
        <taxon>Eukaryota</taxon>
        <taxon>Metazoa</taxon>
        <taxon>Ecdysozoa</taxon>
        <taxon>Arthropoda</taxon>
        <taxon>Hexapoda</taxon>
        <taxon>Insecta</taxon>
        <taxon>Pterygota</taxon>
        <taxon>Neoptera</taxon>
        <taxon>Paraneoptera</taxon>
        <taxon>Hemiptera</taxon>
        <taxon>Heteroptera</taxon>
        <taxon>Panheteroptera</taxon>
        <taxon>Cimicomorpha</taxon>
        <taxon>Reduviidae</taxon>
        <taxon>Triatominae</taxon>
        <taxon>Rhodnius</taxon>
    </lineage>
</organism>
<dbReference type="PANTHER" id="PTHR11915">
    <property type="entry name" value="SPECTRIN/FILAMIN RELATED CYTOSKELETAL PROTEIN"/>
    <property type="match status" value="1"/>
</dbReference>
<dbReference type="SUPFAM" id="SSF46966">
    <property type="entry name" value="Spectrin repeat"/>
    <property type="match status" value="2"/>
</dbReference>
<dbReference type="Gene3D" id="1.20.58.60">
    <property type="match status" value="1"/>
</dbReference>
<evidence type="ECO:0000313" key="3">
    <source>
        <dbReference type="Proteomes" id="UP000015103"/>
    </source>
</evidence>
<dbReference type="EnsemblMetazoa" id="RPRC007545-RA">
    <property type="protein sequence ID" value="RPRC007545-PA"/>
    <property type="gene ID" value="RPRC007545"/>
</dbReference>